<organism evidence="2 3">
    <name type="scientific">Streptomyces mobaraensis</name>
    <name type="common">Streptoverticillium mobaraense</name>
    <dbReference type="NCBI Taxonomy" id="35621"/>
    <lineage>
        <taxon>Bacteria</taxon>
        <taxon>Bacillati</taxon>
        <taxon>Actinomycetota</taxon>
        <taxon>Actinomycetes</taxon>
        <taxon>Kitasatosporales</taxon>
        <taxon>Streptomycetaceae</taxon>
        <taxon>Streptomyces</taxon>
    </lineage>
</organism>
<comment type="caution">
    <text evidence="2">The sequence shown here is derived from an EMBL/GenBank/DDBJ whole genome shotgun (WGS) entry which is preliminary data.</text>
</comment>
<accession>A0A5N5VWN1</accession>
<sequence length="68" mass="7532">PRPDRPRDGRPRDDRPRDDPQQRPPPDFPTQAPALPTESAKRPTLPTGRDSPAAHPTPVHTKLTSKSP</sequence>
<proteinExistence type="predicted"/>
<keyword evidence="3" id="KW-1185">Reference proteome</keyword>
<feature type="non-terminal residue" evidence="2">
    <location>
        <position position="1"/>
    </location>
</feature>
<evidence type="ECO:0000313" key="3">
    <source>
        <dbReference type="Proteomes" id="UP000327000"/>
    </source>
</evidence>
<dbReference type="AlphaFoldDB" id="A0A5N5VWN1"/>
<feature type="compositionally biased region" description="Basic and acidic residues" evidence="1">
    <location>
        <begin position="1"/>
        <end position="21"/>
    </location>
</feature>
<evidence type="ECO:0000313" key="2">
    <source>
        <dbReference type="EMBL" id="KAB7832672.1"/>
    </source>
</evidence>
<feature type="region of interest" description="Disordered" evidence="1">
    <location>
        <begin position="1"/>
        <end position="68"/>
    </location>
</feature>
<gene>
    <name evidence="2" type="ORF">FRZ00_34685</name>
</gene>
<name>A0A5N5VWN1_STRMB</name>
<evidence type="ECO:0000256" key="1">
    <source>
        <dbReference type="SAM" id="MobiDB-lite"/>
    </source>
</evidence>
<dbReference type="Proteomes" id="UP000327000">
    <property type="component" value="Unassembled WGS sequence"/>
</dbReference>
<protein>
    <submittedName>
        <fullName evidence="2">Uncharacterized protein</fullName>
    </submittedName>
</protein>
<reference evidence="2 3" key="1">
    <citation type="journal article" date="2019" name="Microb. Cell Fact.">
        <title>Exploring novel herbicidin analogues by transcriptional regulator overexpression and MS/MS molecular networking.</title>
        <authorList>
            <person name="Shi Y."/>
            <person name="Gu R."/>
            <person name="Li Y."/>
            <person name="Wang X."/>
            <person name="Ren W."/>
            <person name="Li X."/>
            <person name="Wang L."/>
            <person name="Xie Y."/>
            <person name="Hong B."/>
        </authorList>
    </citation>
    <scope>NUCLEOTIDE SEQUENCE [LARGE SCALE GENOMIC DNA]</scope>
    <source>
        <strain evidence="2 3">US-43</strain>
    </source>
</reference>
<dbReference type="EMBL" id="VOKX01000144">
    <property type="protein sequence ID" value="KAB7832672.1"/>
    <property type="molecule type" value="Genomic_DNA"/>
</dbReference>